<dbReference type="Gene3D" id="3.40.1000.10">
    <property type="entry name" value="Mog1/PsbP, alpha/beta/alpha sandwich"/>
    <property type="match status" value="1"/>
</dbReference>
<gene>
    <name evidence="1" type="ORF">SRB5_16540</name>
</gene>
<reference evidence="1 2" key="1">
    <citation type="submission" date="2019-10" db="EMBL/GenBank/DDBJ databases">
        <title>Streptomyces smaragdinus sp. nov. and Streptomyces fabii sp. nov., isolated from the gut of fungus growing-termite Macrotermes natalensis.</title>
        <authorList>
            <person name="Schwitalla J."/>
            <person name="Benndorf R."/>
            <person name="Martin K."/>
            <person name="De Beer W."/>
            <person name="Kaster A.-K."/>
            <person name="Vollmers J."/>
            <person name="Poulsen M."/>
            <person name="Beemelmanns C."/>
        </authorList>
    </citation>
    <scope>NUCLEOTIDE SEQUENCE [LARGE SCALE GENOMIC DNA]</scope>
    <source>
        <strain evidence="1 2">RB5</strain>
    </source>
</reference>
<name>A0A7K0CDI6_9ACTN</name>
<dbReference type="RefSeq" id="WP_153450771.1">
    <property type="nucleotide sequence ID" value="NZ_WEGJ01000003.1"/>
</dbReference>
<comment type="caution">
    <text evidence="1">The sequence shown here is derived from an EMBL/GenBank/DDBJ whole genome shotgun (WGS) entry which is preliminary data.</text>
</comment>
<organism evidence="1 2">
    <name type="scientific">Streptomyces smaragdinus</name>
    <dbReference type="NCBI Taxonomy" id="2585196"/>
    <lineage>
        <taxon>Bacteria</taxon>
        <taxon>Bacillati</taxon>
        <taxon>Actinomycetota</taxon>
        <taxon>Actinomycetes</taxon>
        <taxon>Kitasatosporales</taxon>
        <taxon>Streptomycetaceae</taxon>
        <taxon>Streptomyces</taxon>
    </lineage>
</organism>
<keyword evidence="2" id="KW-1185">Reference proteome</keyword>
<dbReference type="Proteomes" id="UP000466345">
    <property type="component" value="Unassembled WGS sequence"/>
</dbReference>
<sequence length="165" mass="17638">MAAGLPVPIEFRLPEGWRTADPDDIGAPGVAFVALHPHPDDGFAANITIDGDFMPATRTLLELAEESEQRLRGASETLAVLTRRETGSPRAPGLSQRLEFTAVAGGARRKLAQTQVYLGVVDATDPAKRAHIRLTLTSTAAQHDVVLDDFQQFVSTVAPDTAPKS</sequence>
<accession>A0A7K0CDI6</accession>
<dbReference type="OrthoDB" id="3686643at2"/>
<evidence type="ECO:0000313" key="1">
    <source>
        <dbReference type="EMBL" id="MQY11535.1"/>
    </source>
</evidence>
<dbReference type="AlphaFoldDB" id="A0A7K0CDI6"/>
<protein>
    <recommendedName>
        <fullName evidence="3">DUF1795 domain-containing protein</fullName>
    </recommendedName>
</protein>
<evidence type="ECO:0008006" key="3">
    <source>
        <dbReference type="Google" id="ProtNLM"/>
    </source>
</evidence>
<dbReference type="EMBL" id="WEGJ01000003">
    <property type="protein sequence ID" value="MQY11535.1"/>
    <property type="molecule type" value="Genomic_DNA"/>
</dbReference>
<proteinExistence type="predicted"/>
<evidence type="ECO:0000313" key="2">
    <source>
        <dbReference type="Proteomes" id="UP000466345"/>
    </source>
</evidence>